<protein>
    <submittedName>
        <fullName evidence="2">Uncharacterized protein</fullName>
    </submittedName>
</protein>
<feature type="region of interest" description="Disordered" evidence="1">
    <location>
        <begin position="230"/>
        <end position="486"/>
    </location>
</feature>
<evidence type="ECO:0000313" key="2">
    <source>
        <dbReference type="EMBL" id="KAK0735398.1"/>
    </source>
</evidence>
<feature type="compositionally biased region" description="Basic and acidic residues" evidence="1">
    <location>
        <begin position="426"/>
        <end position="450"/>
    </location>
</feature>
<sequence length="486" mass="54715">MCYRLLLHHKKCGHESILTVYCPRAPRYPITDKPIGKLCYASSRTKGRVFYKKDRLLTNARCRREECEHYERLRRYWRCCCCGNGPNKDPFCKMTVPRQSVQSLGQQDLSVGRSRSLSRGRGRSRSLSPCSTLRAPLPEQIGNDGRGVDRNGTRDGGNEGEEKEEAGEDDRDSRRRRSVSTYRRTCGHQPCQKCTWFGTSELFYTHILECVRKEGANRRYLAIPTYNRRTGSWTRVDDGSGSDSVDAPSSQTLPDVEDEAEELPDEMMTDTEFNADLYDSGTEDYEDDDDDYNDEEEQESHSDQAPNAMNVVASAEPMPDLGNIYDADTEAEDDDGDDEADSSSEDEIEDEMETDAEHDIDDDCPESETDSEFGARVRRAQRGVNSMSLVATEEDTDMDSDATITDPEMDFDSDDEQTTISVDDGSENRSRGSNFEKHQQSTRTTEDQRGAEAVQTGREMAEGGPVLSLGGFQRSPERFLPKSDGS</sequence>
<proteinExistence type="predicted"/>
<accession>A0AA40BJQ8</accession>
<comment type="caution">
    <text evidence="2">The sequence shown here is derived from an EMBL/GenBank/DDBJ whole genome shotgun (WGS) entry which is preliminary data.</text>
</comment>
<feature type="compositionally biased region" description="Acidic residues" evidence="1">
    <location>
        <begin position="281"/>
        <end position="298"/>
    </location>
</feature>
<feature type="compositionally biased region" description="Basic and acidic residues" evidence="1">
    <location>
        <begin position="475"/>
        <end position="486"/>
    </location>
</feature>
<feature type="compositionally biased region" description="Acidic residues" evidence="1">
    <location>
        <begin position="255"/>
        <end position="269"/>
    </location>
</feature>
<dbReference type="AlphaFoldDB" id="A0AA40BJQ8"/>
<gene>
    <name evidence="2" type="ORF">B0T21DRAFT_185773</name>
</gene>
<keyword evidence="3" id="KW-1185">Reference proteome</keyword>
<dbReference type="EMBL" id="JAUKTV010000007">
    <property type="protein sequence ID" value="KAK0735398.1"/>
    <property type="molecule type" value="Genomic_DNA"/>
</dbReference>
<feature type="compositionally biased region" description="Basic and acidic residues" evidence="1">
    <location>
        <begin position="146"/>
        <end position="157"/>
    </location>
</feature>
<organism evidence="2 3">
    <name type="scientific">Apiosordaria backusii</name>
    <dbReference type="NCBI Taxonomy" id="314023"/>
    <lineage>
        <taxon>Eukaryota</taxon>
        <taxon>Fungi</taxon>
        <taxon>Dikarya</taxon>
        <taxon>Ascomycota</taxon>
        <taxon>Pezizomycotina</taxon>
        <taxon>Sordariomycetes</taxon>
        <taxon>Sordariomycetidae</taxon>
        <taxon>Sordariales</taxon>
        <taxon>Lasiosphaeriaceae</taxon>
        <taxon>Apiosordaria</taxon>
    </lineage>
</organism>
<feature type="region of interest" description="Disordered" evidence="1">
    <location>
        <begin position="103"/>
        <end position="182"/>
    </location>
</feature>
<feature type="compositionally biased region" description="Acidic residues" evidence="1">
    <location>
        <begin position="407"/>
        <end position="417"/>
    </location>
</feature>
<reference evidence="2" key="1">
    <citation type="submission" date="2023-06" db="EMBL/GenBank/DDBJ databases">
        <title>Genome-scale phylogeny and comparative genomics of the fungal order Sordariales.</title>
        <authorList>
            <consortium name="Lawrence Berkeley National Laboratory"/>
            <person name="Hensen N."/>
            <person name="Bonometti L."/>
            <person name="Westerberg I."/>
            <person name="Brannstrom I.O."/>
            <person name="Guillou S."/>
            <person name="Cros-Aarteil S."/>
            <person name="Calhoun S."/>
            <person name="Haridas S."/>
            <person name="Kuo A."/>
            <person name="Mondo S."/>
            <person name="Pangilinan J."/>
            <person name="Riley R."/>
            <person name="Labutti K."/>
            <person name="Andreopoulos B."/>
            <person name="Lipzen A."/>
            <person name="Chen C."/>
            <person name="Yanf M."/>
            <person name="Daum C."/>
            <person name="Ng V."/>
            <person name="Clum A."/>
            <person name="Steindorff A."/>
            <person name="Ohm R."/>
            <person name="Martin F."/>
            <person name="Silar P."/>
            <person name="Natvig D."/>
            <person name="Lalanne C."/>
            <person name="Gautier V."/>
            <person name="Ament-Velasquez S.L."/>
            <person name="Kruys A."/>
            <person name="Hutchinson M.I."/>
            <person name="Powell A.J."/>
            <person name="Barry K."/>
            <person name="Miller A.N."/>
            <person name="Grigoriev I.V."/>
            <person name="Debuchy R."/>
            <person name="Gladieux P."/>
            <person name="Thoren M.H."/>
            <person name="Johannesson H."/>
        </authorList>
    </citation>
    <scope>NUCLEOTIDE SEQUENCE</scope>
    <source>
        <strain evidence="2">CBS 540.89</strain>
    </source>
</reference>
<evidence type="ECO:0000256" key="1">
    <source>
        <dbReference type="SAM" id="MobiDB-lite"/>
    </source>
</evidence>
<name>A0AA40BJQ8_9PEZI</name>
<feature type="compositionally biased region" description="Acidic residues" evidence="1">
    <location>
        <begin position="158"/>
        <end position="170"/>
    </location>
</feature>
<evidence type="ECO:0000313" key="3">
    <source>
        <dbReference type="Proteomes" id="UP001172159"/>
    </source>
</evidence>
<dbReference type="Proteomes" id="UP001172159">
    <property type="component" value="Unassembled WGS sequence"/>
</dbReference>
<feature type="compositionally biased region" description="Acidic residues" evidence="1">
    <location>
        <begin position="327"/>
        <end position="371"/>
    </location>
</feature>